<feature type="region of interest" description="Disordered" evidence="2">
    <location>
        <begin position="1625"/>
        <end position="1647"/>
    </location>
</feature>
<dbReference type="Proteomes" id="UP000694546">
    <property type="component" value="Chromosome 13"/>
</dbReference>
<organism evidence="6 7">
    <name type="scientific">Gadus morhua</name>
    <name type="common">Atlantic cod</name>
    <dbReference type="NCBI Taxonomy" id="8049"/>
    <lineage>
        <taxon>Eukaryota</taxon>
        <taxon>Metazoa</taxon>
        <taxon>Chordata</taxon>
        <taxon>Craniata</taxon>
        <taxon>Vertebrata</taxon>
        <taxon>Euteleostomi</taxon>
        <taxon>Actinopterygii</taxon>
        <taxon>Neopterygii</taxon>
        <taxon>Teleostei</taxon>
        <taxon>Neoteleostei</taxon>
        <taxon>Acanthomorphata</taxon>
        <taxon>Zeiogadaria</taxon>
        <taxon>Gadariae</taxon>
        <taxon>Gadiformes</taxon>
        <taxon>Gadoidei</taxon>
        <taxon>Gadidae</taxon>
        <taxon>Gadus</taxon>
    </lineage>
</organism>
<feature type="domain" description="TASOR alpha/beta" evidence="4">
    <location>
        <begin position="1125"/>
        <end position="1220"/>
    </location>
</feature>
<reference evidence="6" key="1">
    <citation type="submission" date="2025-08" db="UniProtKB">
        <authorList>
            <consortium name="Ensembl"/>
        </authorList>
    </citation>
    <scope>IDENTIFICATION</scope>
</reference>
<feature type="region of interest" description="Disordered" evidence="2">
    <location>
        <begin position="589"/>
        <end position="632"/>
    </location>
</feature>
<feature type="compositionally biased region" description="Polar residues" evidence="2">
    <location>
        <begin position="740"/>
        <end position="754"/>
    </location>
</feature>
<evidence type="ECO:0000256" key="2">
    <source>
        <dbReference type="SAM" id="MobiDB-lite"/>
    </source>
</evidence>
<dbReference type="GO" id="GO:0097355">
    <property type="term" value="P:protein localization to heterochromatin"/>
    <property type="evidence" value="ECO:0007669"/>
    <property type="project" value="TreeGrafter"/>
</dbReference>
<dbReference type="InterPro" id="IPR056242">
    <property type="entry name" value="PIN_TASOR"/>
</dbReference>
<keyword evidence="7" id="KW-1185">Reference proteome</keyword>
<feature type="region of interest" description="Disordered" evidence="2">
    <location>
        <begin position="771"/>
        <end position="802"/>
    </location>
</feature>
<reference evidence="6" key="2">
    <citation type="submission" date="2025-09" db="UniProtKB">
        <authorList>
            <consortium name="Ensembl"/>
        </authorList>
    </citation>
    <scope>IDENTIFICATION</scope>
</reference>
<evidence type="ECO:0000313" key="6">
    <source>
        <dbReference type="Ensembl" id="ENSGMOP00000043504.1"/>
    </source>
</evidence>
<feature type="compositionally biased region" description="Polar residues" evidence="2">
    <location>
        <begin position="592"/>
        <end position="611"/>
    </location>
</feature>
<feature type="domain" description="TASOR pseudo-PARP" evidence="3">
    <location>
        <begin position="2"/>
        <end position="117"/>
    </location>
</feature>
<feature type="compositionally biased region" description="Low complexity" evidence="2">
    <location>
        <begin position="1449"/>
        <end position="1458"/>
    </location>
</feature>
<feature type="compositionally biased region" description="Basic and acidic residues" evidence="2">
    <location>
        <begin position="783"/>
        <end position="795"/>
    </location>
</feature>
<dbReference type="GO" id="GO:0003682">
    <property type="term" value="F:chromatin binding"/>
    <property type="evidence" value="ECO:0007669"/>
    <property type="project" value="TreeGrafter"/>
</dbReference>
<feature type="region of interest" description="Disordered" evidence="2">
    <location>
        <begin position="420"/>
        <end position="492"/>
    </location>
</feature>
<proteinExistence type="inferred from homology"/>
<sequence>MCEKGLLTGHSWVTALGNPSKGVYLSKFSDLLQNNSFSPGSSGEILIFKVMKGKVKSIYESMSKNLLDPTPRFDSHVSKNASKVTSLTSYRAFELTQQYFYEYWFDEVRPQPRQVCPYAVVSYSFKGKDTPLPSKPLPPPRLNSQSAGGSKERAQFVVWSGALVKGEQHLLHLSLLSFSPPLLPCSLPEKLEIDWLMSLNRVTEHLPASLFCWNLYTGSHEVVKSGWFCSLLEVSERRGSGPDASKLLLQLEERKLVLLCPLPDSGFLILLSSVQMAAPPERPALWKRCLQALFVFPESRDMARPRGCPSSYDATGLVPRGVELGQFVPALHHALVKARANPPTELAAGVERQAGLYLAGRRDRTVRAYPTPVYDSKLDDRGKLFPAPKHHRLNMEGYLRSYLYSPVFYQLPLGHANRLLELHPPPDEEEPEGAEPLTEPGAEPVPEHTIPLKVFKRSSVRDPRTAGARDEEAPQGRKRSLEELTDPSLKRIYQGEEPGACLTADSSPKPAPGCSLSSVIGSGVLKDVDLRRDGPEAANNLLNILSGLNQHSEAAIQSGAEEEARDRLAGRLGLPDSGDLDLRKHQELEVQTGGSVSSMEGFSPGSHTGELTPQAAAQEEEEKERRGGGDKEHLIPWVLIPITGVCCDKYSQQQVHTPRDPRLSQTARDPSNSTGAPSTVPPSSPELSIPTSPPPSTPPGPFTTCPFNELQTGSVEVQLPPPAPWQPAGVASQNMDTTPFFAETTQTPSPYNSPQHKEVVEQREEMALLEEEVKEEEEEEEVRMESSKHEREEPRAPAVASPSPAPLLLEDVDGIVMENLGVFSLGIQHLLQEVNITCSARPHTLRTHPRHRTVSTEHKPSTARTHSVEHSPSTAFARSVERTPSTEPTPPAAPSRRLAGFSQYVSLFSTSTPIQEFVCSLRNDMSSLLQDTQATGTDSLANSSLAEDSRTETNVTLASSISDFLAGMRASANDGSGSICSSSEPLGHNVMSSGKEVESGRSGSGFSTPLLQPLTEHPPPCEAPPQPLLGPTQPSWCPQQPPGLLGNSSSTIGSSLVDADGEGSLSVLRDRPCPDPVPEPDPIPDPDSGLGLCQAPPPGAISSLISQLQPEVFSNLVEIIKDVKRNSVQFYVHNSEPEDLLYDQIREYLLSQGHVEQSPVTFLEQEGPGERFLVVIQNKDISAHIHKVPGLVSLKRRDCVQFVGVDSLDDLRNGSYNELFVSGGCIVSDEFVLNPHFITHERLDALLMFLEEQSSAEGVWRWRIHCKTHKNLKQQARFKKDAASLLDVLSAYQKRLMVELLPYHHCDMTKSQSPDLECLIELQARYTQHRHLIFLTERRFEMFPKYSSSGIIIANMDDVVHNFNSLVVDQGHKDKPITEDLPEGVGPGLLNRHLIQEDPALVSELSPSHFPKLPVAPISCPHFLPLSSPTNLPATLLDQLVPDSRKSHSTSTSSSCSSANEGLPPQTNADFEALRFAISHFKAERQARAQKLQQHGREGVANGCPTPPSGPPEEIQLTPGRKALEATLDSIHSVLAADGGGAAEPGGSAMRGAHPTVGGVHGGASQPVGGKVTVHSEISVKAEPSAITTVGTKLKTANECEEGVCSRGLVDAEPICSTLPMPIETCTPRQQGGPEPSSGQEEAPQASKMTGFITTLGQDPPGPARTPVHPFYQFPQQPRFPQPRFHSALLPQPPAAMRYPHNPMLGPLAALGGMRHLLGPGVVWPGGLLWNFQQAGREMNLPSLMGNFPNPGVPGANQYRPGPRGGR</sequence>
<feature type="compositionally biased region" description="Pro residues" evidence="2">
    <location>
        <begin position="1016"/>
        <end position="1028"/>
    </location>
</feature>
<name>A0A8C5BAG6_GADMO</name>
<feature type="compositionally biased region" description="Polar residues" evidence="2">
    <location>
        <begin position="862"/>
        <end position="876"/>
    </location>
</feature>
<evidence type="ECO:0000256" key="1">
    <source>
        <dbReference type="ARBA" id="ARBA00008058"/>
    </source>
</evidence>
<dbReference type="InterPro" id="IPR046432">
    <property type="entry name" value="TASOR"/>
</dbReference>
<dbReference type="PANTHER" id="PTHR16207:SF1">
    <property type="entry name" value="PROTEIN TASOR"/>
    <property type="match status" value="1"/>
</dbReference>
<feature type="region of interest" description="Disordered" evidence="2">
    <location>
        <begin position="1442"/>
        <end position="1467"/>
    </location>
</feature>
<dbReference type="GO" id="GO:0000792">
    <property type="term" value="C:heterochromatin"/>
    <property type="evidence" value="ECO:0007669"/>
    <property type="project" value="TreeGrafter"/>
</dbReference>
<feature type="region of interest" description="Disordered" evidence="2">
    <location>
        <begin position="652"/>
        <end position="708"/>
    </location>
</feature>
<evidence type="ECO:0000259" key="5">
    <source>
        <dbReference type="Pfam" id="PF24630"/>
    </source>
</evidence>
<protein>
    <submittedName>
        <fullName evidence="6">Transcription activation suppressor a</fullName>
    </submittedName>
</protein>
<feature type="domain" description="TASOR PIN" evidence="5">
    <location>
        <begin position="1224"/>
        <end position="1365"/>
    </location>
</feature>
<feature type="compositionally biased region" description="Polar residues" evidence="2">
    <location>
        <begin position="663"/>
        <end position="677"/>
    </location>
</feature>
<evidence type="ECO:0000259" key="4">
    <source>
        <dbReference type="Pfam" id="PF23314"/>
    </source>
</evidence>
<dbReference type="Pfam" id="PF24630">
    <property type="entry name" value="PIN_TASOR"/>
    <property type="match status" value="1"/>
</dbReference>
<feature type="compositionally biased region" description="Polar residues" evidence="2">
    <location>
        <begin position="973"/>
        <end position="984"/>
    </location>
</feature>
<dbReference type="AlphaFoldDB" id="A0A8C5BAG6"/>
<accession>A0A8C5BAG6</accession>
<comment type="similarity">
    <text evidence="1">Belongs to the TASOR family.</text>
</comment>
<evidence type="ECO:0000259" key="3">
    <source>
        <dbReference type="Pfam" id="PF12509"/>
    </source>
</evidence>
<feature type="compositionally biased region" description="Basic and acidic residues" evidence="2">
    <location>
        <begin position="623"/>
        <end position="632"/>
    </location>
</feature>
<dbReference type="OMA" id="HSGEMNH"/>
<dbReference type="GeneTree" id="ENSGT00530000063735"/>
<dbReference type="InterPro" id="IPR056243">
    <property type="entry name" value="TASOR_ab_dom"/>
</dbReference>
<dbReference type="Ensembl" id="ENSGMOT00000048925.1">
    <property type="protein sequence ID" value="ENSGMOP00000043504.1"/>
    <property type="gene ID" value="ENSGMOG00000022508.1"/>
</dbReference>
<feature type="region of interest" description="Disordered" evidence="2">
    <location>
        <begin position="1485"/>
        <end position="1516"/>
    </location>
</feature>
<dbReference type="Pfam" id="PF23314">
    <property type="entry name" value="TASOR_alpha-beta"/>
    <property type="match status" value="1"/>
</dbReference>
<evidence type="ECO:0000313" key="7">
    <source>
        <dbReference type="Proteomes" id="UP000694546"/>
    </source>
</evidence>
<dbReference type="Pfam" id="PF12509">
    <property type="entry name" value="DUF3715"/>
    <property type="match status" value="1"/>
</dbReference>
<feature type="region of interest" description="Disordered" evidence="2">
    <location>
        <begin position="973"/>
        <end position="1095"/>
    </location>
</feature>
<feature type="compositionally biased region" description="Pro residues" evidence="2">
    <location>
        <begin position="1074"/>
        <end position="1085"/>
    </location>
</feature>
<feature type="compositionally biased region" description="Pro residues" evidence="2">
    <location>
        <begin position="691"/>
        <end position="701"/>
    </location>
</feature>
<feature type="compositionally biased region" description="Acidic residues" evidence="2">
    <location>
        <begin position="771"/>
        <end position="782"/>
    </location>
</feature>
<feature type="compositionally biased region" description="Low complexity" evidence="2">
    <location>
        <begin position="434"/>
        <end position="444"/>
    </location>
</feature>
<feature type="region of interest" description="Disordered" evidence="2">
    <location>
        <begin position="740"/>
        <end position="759"/>
    </location>
</feature>
<feature type="compositionally biased region" description="Basic and acidic residues" evidence="2">
    <location>
        <begin position="459"/>
        <end position="482"/>
    </location>
</feature>
<feature type="region of interest" description="Disordered" evidence="2">
    <location>
        <begin position="1746"/>
        <end position="1767"/>
    </location>
</feature>
<dbReference type="PANTHER" id="PTHR16207">
    <property type="entry name" value="SET DOMAIN-CONTAINING PROTEIN"/>
    <property type="match status" value="1"/>
</dbReference>
<dbReference type="InterPro" id="IPR022188">
    <property type="entry name" value="TASOR_DUF3715"/>
</dbReference>
<dbReference type="GO" id="GO:0045814">
    <property type="term" value="P:negative regulation of gene expression, epigenetic"/>
    <property type="evidence" value="ECO:0007669"/>
    <property type="project" value="InterPro"/>
</dbReference>
<feature type="region of interest" description="Disordered" evidence="2">
    <location>
        <begin position="846"/>
        <end position="896"/>
    </location>
</feature>
<dbReference type="GO" id="GO:0005654">
    <property type="term" value="C:nucleoplasm"/>
    <property type="evidence" value="ECO:0007669"/>
    <property type="project" value="TreeGrafter"/>
</dbReference>